<dbReference type="EMBL" id="PSNW01000006">
    <property type="protein sequence ID" value="PPE73602.1"/>
    <property type="molecule type" value="Genomic_DNA"/>
</dbReference>
<keyword evidence="2" id="KW-0560">Oxidoreductase</keyword>
<keyword evidence="5" id="KW-1185">Reference proteome</keyword>
<evidence type="ECO:0000256" key="3">
    <source>
        <dbReference type="RuleBase" id="RU000363"/>
    </source>
</evidence>
<reference evidence="4 5" key="1">
    <citation type="submission" date="2018-02" db="EMBL/GenBank/DDBJ databases">
        <title>Genome sequencing of Solimonas sp. HR-BB.</title>
        <authorList>
            <person name="Lee Y."/>
            <person name="Jeon C.O."/>
        </authorList>
    </citation>
    <scope>NUCLEOTIDE SEQUENCE [LARGE SCALE GENOMIC DNA]</scope>
    <source>
        <strain evidence="4 5">HR-BB</strain>
    </source>
</reference>
<dbReference type="Proteomes" id="UP000238220">
    <property type="component" value="Unassembled WGS sequence"/>
</dbReference>
<dbReference type="PANTHER" id="PTHR43391">
    <property type="entry name" value="RETINOL DEHYDROGENASE-RELATED"/>
    <property type="match status" value="1"/>
</dbReference>
<proteinExistence type="inferred from homology"/>
<organism evidence="4 5">
    <name type="scientific">Solimonas fluminis</name>
    <dbReference type="NCBI Taxonomy" id="2086571"/>
    <lineage>
        <taxon>Bacteria</taxon>
        <taxon>Pseudomonadati</taxon>
        <taxon>Pseudomonadota</taxon>
        <taxon>Gammaproteobacteria</taxon>
        <taxon>Nevskiales</taxon>
        <taxon>Nevskiaceae</taxon>
        <taxon>Solimonas</taxon>
    </lineage>
</organism>
<dbReference type="PANTHER" id="PTHR43391:SF26">
    <property type="entry name" value="BLL7251 PROTEIN"/>
    <property type="match status" value="1"/>
</dbReference>
<accession>A0A2S5TF92</accession>
<dbReference type="SUPFAM" id="SSF51735">
    <property type="entry name" value="NAD(P)-binding Rossmann-fold domains"/>
    <property type="match status" value="1"/>
</dbReference>
<dbReference type="InterPro" id="IPR020904">
    <property type="entry name" value="Sc_DH/Rdtase_CS"/>
</dbReference>
<dbReference type="RefSeq" id="WP_104230664.1">
    <property type="nucleotide sequence ID" value="NZ_PSNW01000006.1"/>
</dbReference>
<dbReference type="PROSITE" id="PS00061">
    <property type="entry name" value="ADH_SHORT"/>
    <property type="match status" value="1"/>
</dbReference>
<gene>
    <name evidence="4" type="ORF">C3942_12430</name>
</gene>
<dbReference type="Gene3D" id="3.40.50.720">
    <property type="entry name" value="NAD(P)-binding Rossmann-like Domain"/>
    <property type="match status" value="1"/>
</dbReference>
<evidence type="ECO:0000256" key="1">
    <source>
        <dbReference type="ARBA" id="ARBA00006484"/>
    </source>
</evidence>
<dbReference type="GO" id="GO:0016491">
    <property type="term" value="F:oxidoreductase activity"/>
    <property type="evidence" value="ECO:0007669"/>
    <property type="project" value="UniProtKB-KW"/>
</dbReference>
<evidence type="ECO:0000313" key="4">
    <source>
        <dbReference type="EMBL" id="PPE73602.1"/>
    </source>
</evidence>
<dbReference type="PRINTS" id="PR00081">
    <property type="entry name" value="GDHRDH"/>
</dbReference>
<dbReference type="InterPro" id="IPR036291">
    <property type="entry name" value="NAD(P)-bd_dom_sf"/>
</dbReference>
<protein>
    <submittedName>
        <fullName evidence="4">Oxidoreductase</fullName>
    </submittedName>
</protein>
<dbReference type="Pfam" id="PF00106">
    <property type="entry name" value="adh_short"/>
    <property type="match status" value="1"/>
</dbReference>
<evidence type="ECO:0000256" key="2">
    <source>
        <dbReference type="ARBA" id="ARBA00023002"/>
    </source>
</evidence>
<name>A0A2S5TF92_9GAMM</name>
<dbReference type="OrthoDB" id="6503536at2"/>
<evidence type="ECO:0000313" key="5">
    <source>
        <dbReference type="Proteomes" id="UP000238220"/>
    </source>
</evidence>
<comment type="similarity">
    <text evidence="1 3">Belongs to the short-chain dehydrogenases/reductases (SDR) family.</text>
</comment>
<dbReference type="PRINTS" id="PR00080">
    <property type="entry name" value="SDRFAMILY"/>
</dbReference>
<comment type="caution">
    <text evidence="4">The sequence shown here is derived from an EMBL/GenBank/DDBJ whole genome shotgun (WGS) entry which is preliminary data.</text>
</comment>
<dbReference type="InterPro" id="IPR002347">
    <property type="entry name" value="SDR_fam"/>
</dbReference>
<dbReference type="AlphaFoldDB" id="A0A2S5TF92"/>
<sequence length="275" mass="29909">MNEMLKFQGGVAVITGAASGIGSGLVRQALAEGMRVVAADVQAERLREFTATLSGEVLAVPTDVSDPESVEALARRAWQAYGGVDLLFNNAGIMATGFSWQVEPARWRRSFEVNVHGIHHALRAFVPRLLEQGRPAQIVNTASVGGFLASPLMSPYSATKFAVVALTEALRGELEMLGSPVGVSLLAPGPVISGIFDDPFGPQAQQEPAVQQFVELMRSMLQQNGLTPEAFARRVFDGLRQRQFWLIPQPEAFDELFRQKAADVLARRNPVLPRF</sequence>